<evidence type="ECO:0000256" key="1">
    <source>
        <dbReference type="SAM" id="MobiDB-lite"/>
    </source>
</evidence>
<gene>
    <name evidence="3" type="ORF">CFRA_01485</name>
</gene>
<dbReference type="KEGG" id="cfk:CFRA_01485"/>
<feature type="compositionally biased region" description="Low complexity" evidence="1">
    <location>
        <begin position="456"/>
        <end position="471"/>
    </location>
</feature>
<feature type="region of interest" description="Disordered" evidence="1">
    <location>
        <begin position="92"/>
        <end position="197"/>
    </location>
</feature>
<feature type="domain" description="HNH nuclease" evidence="2">
    <location>
        <begin position="548"/>
        <end position="600"/>
    </location>
</feature>
<dbReference type="Proteomes" id="UP000185434">
    <property type="component" value="Chromosome"/>
</dbReference>
<evidence type="ECO:0000313" key="3">
    <source>
        <dbReference type="EMBL" id="APT88169.1"/>
    </source>
</evidence>
<feature type="compositionally biased region" description="Gly residues" evidence="1">
    <location>
        <begin position="400"/>
        <end position="409"/>
    </location>
</feature>
<feature type="compositionally biased region" description="Basic and acidic residues" evidence="1">
    <location>
        <begin position="709"/>
        <end position="720"/>
    </location>
</feature>
<dbReference type="STRING" id="1437875.CFRA_01485"/>
<dbReference type="SMART" id="SM00507">
    <property type="entry name" value="HNHc"/>
    <property type="match status" value="1"/>
</dbReference>
<evidence type="ECO:0000259" key="2">
    <source>
        <dbReference type="SMART" id="SM00507"/>
    </source>
</evidence>
<evidence type="ECO:0000313" key="4">
    <source>
        <dbReference type="Proteomes" id="UP000185434"/>
    </source>
</evidence>
<feature type="compositionally biased region" description="Basic and acidic residues" evidence="1">
    <location>
        <begin position="750"/>
        <end position="760"/>
    </location>
</feature>
<feature type="region of interest" description="Disordered" evidence="1">
    <location>
        <begin position="656"/>
        <end position="805"/>
    </location>
</feature>
<proteinExistence type="predicted"/>
<dbReference type="RefSeq" id="WP_075663142.1">
    <property type="nucleotide sequence ID" value="NZ_CP009247.1"/>
</dbReference>
<dbReference type="AlphaFoldDB" id="A0A1L7CQS6"/>
<dbReference type="EMBL" id="CP009247">
    <property type="protein sequence ID" value="APT88169.1"/>
    <property type="molecule type" value="Genomic_DNA"/>
</dbReference>
<name>A0A1L7CQS6_9CORY</name>
<keyword evidence="4" id="KW-1185">Reference proteome</keyword>
<organism evidence="3 4">
    <name type="scientific">Corynebacterium frankenforstense DSM 45800</name>
    <dbReference type="NCBI Taxonomy" id="1437875"/>
    <lineage>
        <taxon>Bacteria</taxon>
        <taxon>Bacillati</taxon>
        <taxon>Actinomycetota</taxon>
        <taxon>Actinomycetes</taxon>
        <taxon>Mycobacteriales</taxon>
        <taxon>Corynebacteriaceae</taxon>
        <taxon>Corynebacterium</taxon>
    </lineage>
</organism>
<feature type="compositionally biased region" description="Basic and acidic residues" evidence="1">
    <location>
        <begin position="412"/>
        <end position="427"/>
    </location>
</feature>
<dbReference type="InterPro" id="IPR003615">
    <property type="entry name" value="HNH_nuc"/>
</dbReference>
<dbReference type="CDD" id="cd00085">
    <property type="entry name" value="HNHc"/>
    <property type="match status" value="1"/>
</dbReference>
<feature type="compositionally biased region" description="Gly residues" evidence="1">
    <location>
        <begin position="672"/>
        <end position="687"/>
    </location>
</feature>
<feature type="compositionally biased region" description="Basic and acidic residues" evidence="1">
    <location>
        <begin position="174"/>
        <end position="197"/>
    </location>
</feature>
<feature type="region of interest" description="Disordered" evidence="1">
    <location>
        <begin position="378"/>
        <end position="482"/>
    </location>
</feature>
<protein>
    <recommendedName>
        <fullName evidence="2">HNH nuclease domain-containing protein</fullName>
    </recommendedName>
</protein>
<accession>A0A1L7CQS6</accession>
<dbReference type="OrthoDB" id="4398180at2"/>
<sequence length="805" mass="84666">MLAALDAAADALVALPDLVTPEMSAEDFAVIVPAVERLEKAMGSKELVDEVVAHLAGMHHAGDMVGSNKAEQFLVRRLGLSRKEAFDRIRRAEMTFGEPRPPRDVHSGSADGAGAGSGGDDAVPGHDGGADGADGTDSADGRPQDEQDQQGAQDRQAGQGGSDGSDGSDAQSEWQRREEEEQRRKREEWERLQAERREAERRRAAEEREKARKEAYRKRVAAEKKAVIASELEELLPTARPGYDQLLREALEQADRRGVEDLRDWLRHRVRRANALARDPFAGRRLRKFWIGKPDAHGGARIGGYVPAETLALIESLVSPARRPGFDFPEGVEMDDARTLDQRRADALHQALLHAASCDSRRRGAASVVVSFAAPDLTDLSPEGAAGAGTGDGDSRRGAGADGADGGAEPGDSGRDGGDRSDDRGGCDSDAEDGARAGGPEGSPNGGGGSGGAGGAAAAPGVSAPPGRSPAGPGPDLPPDTRSLAEVTASAGRSPGGLLKTYPTNTRADLDLFAVLQLQAARHDIMVLHNKDGNPLIAGRAYRSATFIQKAALVATELVCSFPGCTQRAEACDVHHIIAFFLAGRTDIENLTLRCRTHHTDNNDRRNANLARGWAARGSDGRIGQKWPGSPEIEYNETAQAQLSAGARIRALNDLNAGTQSDVQSNDRSDDGAGGEPGGGPGGGPGEMTGAPPGRSGAVGPSPGTPTEGHADQSVRDDTTARPPGEYSAGQPSGEEPTDQPAAEEAELLDELRAERDREAWAQAEAEWTVEPDGPFDAHYSDGAASDAGRDDDPEDGEQPHLFSA</sequence>
<feature type="compositionally biased region" description="Acidic residues" evidence="1">
    <location>
        <begin position="736"/>
        <end position="749"/>
    </location>
</feature>
<reference evidence="3 4" key="1">
    <citation type="submission" date="2014-08" db="EMBL/GenBank/DDBJ databases">
        <title>Complete genome sequence of Corynebacterium frankenforstense ST18(T) (=DSM 45800(T)), isolated from raw cow milk.</title>
        <authorList>
            <person name="Ruckert C."/>
            <person name="Albersmeier A."/>
            <person name="Winkler A."/>
            <person name="Lipski A."/>
            <person name="Kalinowski J."/>
        </authorList>
    </citation>
    <scope>NUCLEOTIDE SEQUENCE [LARGE SCALE GENOMIC DNA]</scope>
    <source>
        <strain evidence="3 4">ST18</strain>
    </source>
</reference>
<feature type="compositionally biased region" description="Gly residues" evidence="1">
    <location>
        <begin position="436"/>
        <end position="455"/>
    </location>
</feature>